<proteinExistence type="inferred from homology"/>
<evidence type="ECO:0000256" key="1">
    <source>
        <dbReference type="SAM" id="Coils"/>
    </source>
</evidence>
<dbReference type="NCBIfam" id="TIGR01541">
    <property type="entry name" value="tape_meas_lam_C"/>
    <property type="match status" value="1"/>
</dbReference>
<keyword evidence="1" id="KW-0175">Coiled coil</keyword>
<evidence type="ECO:0000259" key="2">
    <source>
        <dbReference type="Pfam" id="PF06791"/>
    </source>
</evidence>
<feature type="domain" description="Bacteriophage tail tape measure N-terminal" evidence="2">
    <location>
        <begin position="146"/>
        <end position="298"/>
    </location>
</feature>
<protein>
    <submittedName>
        <fullName evidence="4">Phage tail tape measure protein</fullName>
    </submittedName>
</protein>
<gene>
    <name evidence="4" type="ORF">R0H02_21135</name>
</gene>
<dbReference type="Proteomes" id="UP001286589">
    <property type="component" value="Unassembled WGS sequence"/>
</dbReference>
<evidence type="ECO:0000259" key="3">
    <source>
        <dbReference type="Pfam" id="PF09718"/>
    </source>
</evidence>
<feature type="domain" description="Bacteriophage tail tape measure N-terminal" evidence="2">
    <location>
        <begin position="54"/>
        <end position="121"/>
    </location>
</feature>
<dbReference type="Pfam" id="PF09718">
    <property type="entry name" value="Tape_meas_lam_C"/>
    <property type="match status" value="1"/>
</dbReference>
<feature type="domain" description="Bacteriophage tail tape measure C-terminal" evidence="3">
    <location>
        <begin position="680"/>
        <end position="754"/>
    </location>
</feature>
<dbReference type="InterPro" id="IPR009628">
    <property type="entry name" value="Phage_tape_measure_N"/>
</dbReference>
<comment type="caution">
    <text evidence="4">The sequence shown here is derived from an EMBL/GenBank/DDBJ whole genome shotgun (WGS) entry which is preliminary data.</text>
</comment>
<keyword evidence="5" id="KW-1185">Reference proteome</keyword>
<organism evidence="4 5">
    <name type="scientific">Phytobacter ursingii</name>
    <dbReference type="NCBI Taxonomy" id="1972431"/>
    <lineage>
        <taxon>Bacteria</taxon>
        <taxon>Pseudomonadati</taxon>
        <taxon>Pseudomonadota</taxon>
        <taxon>Gammaproteobacteria</taxon>
        <taxon>Enterobacterales</taxon>
        <taxon>Enterobacteriaceae</taxon>
        <taxon>Phytobacter</taxon>
    </lineage>
</organism>
<dbReference type="AlphaFoldDB" id="A0AB35RVT5"/>
<evidence type="ECO:0000313" key="5">
    <source>
        <dbReference type="Proteomes" id="UP001286589"/>
    </source>
</evidence>
<dbReference type="InterPro" id="IPR006431">
    <property type="entry name" value="Phage_tape_meas_C"/>
</dbReference>
<evidence type="ECO:0000313" key="4">
    <source>
        <dbReference type="EMBL" id="MDV2864957.1"/>
    </source>
</evidence>
<accession>A0AB35RVT5</accession>
<dbReference type="InterPro" id="IPR043680">
    <property type="entry name" value="GpH_LAMBDA"/>
</dbReference>
<dbReference type="HAMAP" id="MF_04138">
    <property type="entry name" value="TMP_LAMBDA"/>
    <property type="match status" value="1"/>
</dbReference>
<dbReference type="Pfam" id="PF06791">
    <property type="entry name" value="TMP_2"/>
    <property type="match status" value="2"/>
</dbReference>
<feature type="coiled-coil region" evidence="1">
    <location>
        <begin position="521"/>
        <end position="568"/>
    </location>
</feature>
<reference evidence="4 5" key="1">
    <citation type="submission" date="2023-10" db="EMBL/GenBank/DDBJ databases">
        <title>Phytobacter spp. The emergence of a new genus of hospital-origin enterobacteria encoding carbapenemases in Argentina.</title>
        <authorList>
            <person name="Vay C."/>
            <person name="Almuzara M."/>
            <person name="Traglia G.M."/>
            <person name="Campos J."/>
        </authorList>
    </citation>
    <scope>NUCLEOTIDE SEQUENCE [LARGE SCALE GENOMIC DNA]</scope>
    <source>
        <strain evidence="4 5">CVMA36</strain>
    </source>
</reference>
<sequence length="904" mass="97524">MSQPVGDLTVLIDLDSTKFSEQVEYTRRQIRDMGKDTAAASQDSQQSFSRQEAAAQRAGISVGQYNAALRTLPAQFTDIATQLAGGQSPFLILLQQGGQVKDSFGGLAPMFQVFRDSLFGFSAKTTEAAGETSESLGDVSEQLNNTTEAAEKLGHVRGFLTPVTLGVGALAVAVGLLTYAWYKGSNELDEYTEQLILTGNYAGKTASQLDGMARKLGDSTGEVGKYAAALAAAVGTGNLKGNMLEAVASSAVAMEEATGKAVEKTIAEFSKIADDPVKAALSLNEQYHFLTASVYEHITALQREGDTTGAARVAVESYADALKSRSSLIQENLGTIETLWKNIKDAAGAAWDQMLNVGREVSPEQTLSGLKERLEAQKSSLKTLTAFPASSPDYGYGRQSSNFQDQLSRQKIIEQQNVVSSTEAEIDVLERALALEGDMAAVHNKSAEAQANNLAASIRANNFREKYESNAIKRARELAALEKDRGKFSESEYKMLQAGIEKRYADPKTAETKTSAGDKAQDTARAELQALQSQLKTLEQHTSVNDVISQQRKDLWNTENQYAVLEEASRHRALSAQEKSLLAHKSETLEYKRQLADLGDKVAVQQKLNQLADQASRFAEQQAAKRAAIAAQDSGTSAREAERQATLSRLNEAYKFNPAAQQRVVLEQQKTYEAEDALRQNWVAGAKSGWAEYQSDATNVFTSVRDVSKAAFTGLADQMTAVFTTGKSNFKSFTTSMLKMLVQITNQLIVAYTVQQAMGWIGGGVKPAASGQSFAVPSYPKFDVGGYTGDGGKYEPKGIVHGGEFVFTKESTARLGVGNLYRLMRGYASGGFVGNATSGSLQAGVNVYAPVSVTTQQSSQGQQGSANTDSLGRVYQQVVDKSIREGIERESRPGGMIWALTKTR</sequence>
<dbReference type="EMBL" id="JAWJAC010000015">
    <property type="protein sequence ID" value="MDV2864957.1"/>
    <property type="molecule type" value="Genomic_DNA"/>
</dbReference>
<name>A0AB35RVT5_9ENTR</name>